<organism evidence="2 3">
    <name type="scientific">Gordonia phage GMA6</name>
    <dbReference type="NCBI Taxonomy" id="1647285"/>
    <lineage>
        <taxon>Viruses</taxon>
        <taxon>Duplodnaviria</taxon>
        <taxon>Heunggongvirae</taxon>
        <taxon>Uroviricota</taxon>
        <taxon>Caudoviricetes</taxon>
        <taxon>Bendigovirus</taxon>
        <taxon>Bendigovirus GMA6</taxon>
    </lineage>
</organism>
<feature type="region of interest" description="Disordered" evidence="1">
    <location>
        <begin position="273"/>
        <end position="324"/>
    </location>
</feature>
<evidence type="ECO:0000256" key="1">
    <source>
        <dbReference type="SAM" id="MobiDB-lite"/>
    </source>
</evidence>
<dbReference type="Proteomes" id="UP000203886">
    <property type="component" value="Segment"/>
</dbReference>
<reference evidence="2 3" key="1">
    <citation type="journal article" date="2015" name="PLoS ONE">
        <title>Lysis to Kill: Evaluation of the Lytic Abilities, and Genomics of Nine Bacteriophages Infective for Gordonia spp. and Their Potential Use in Activated Sludge Foam Biocontrol.</title>
        <authorList>
            <person name="Dyson Z.A."/>
            <person name="Tucci J."/>
            <person name="Seviour R.J."/>
            <person name="Petrovski S."/>
        </authorList>
    </citation>
    <scope>NUCLEOTIDE SEQUENCE [LARGE SCALE GENOMIC DNA]</scope>
</reference>
<sequence length="324" mass="35457">MINLTPEQHDALFGALAAVQTAFQPRRTVLTEDNYDGTACKSVAELASANQCTELKAAVYAVQNLEGAVYQDACQFMKAFSASDTSGWTSTCVMLTFDRPTAMQLSIDGGDPWDQMHVTLAFFGEADQLDDEDKAAIRDACALVAAEYKPFVAKANGITRFSSGEEDSEDAKDAIVVNIDSYQVSRIRETLMARLAKVMLTPSLAHGFTPHCTLGWIDADDPMPLDRWAPMDARIVSIEVWEGSKRDAIPLGTPYIPAEDAPDEESEVAITPAPVVPPAPEDEKDVYRGAGSVPNRGTSKRRKEIIRRARGLLADPTEERKHYL</sequence>
<feature type="compositionally biased region" description="Basic residues" evidence="1">
    <location>
        <begin position="298"/>
        <end position="310"/>
    </location>
</feature>
<dbReference type="SUPFAM" id="SSF55144">
    <property type="entry name" value="LigT-like"/>
    <property type="match status" value="1"/>
</dbReference>
<gene>
    <name evidence="2" type="ORF">GMA6_12</name>
</gene>
<proteinExistence type="predicted"/>
<dbReference type="Pfam" id="PF13563">
    <property type="entry name" value="2_5_RNA_ligase2"/>
    <property type="match status" value="1"/>
</dbReference>
<dbReference type="RefSeq" id="YP_009273494.1">
    <property type="nucleotide sequence ID" value="NC_030906.1"/>
</dbReference>
<dbReference type="Gene3D" id="3.90.1140.10">
    <property type="entry name" value="Cyclic phosphodiesterase"/>
    <property type="match status" value="1"/>
</dbReference>
<dbReference type="EMBL" id="KR063280">
    <property type="protein sequence ID" value="AKL88293.1"/>
    <property type="molecule type" value="Genomic_DNA"/>
</dbReference>
<dbReference type="KEGG" id="vg:28801062"/>
<dbReference type="OrthoDB" id="18516at10239"/>
<dbReference type="InterPro" id="IPR009097">
    <property type="entry name" value="Cyclic_Pdiesterase"/>
</dbReference>
<evidence type="ECO:0000313" key="2">
    <source>
        <dbReference type="EMBL" id="AKL88293.1"/>
    </source>
</evidence>
<protein>
    <submittedName>
        <fullName evidence="2">Uncharacterized protein</fullName>
    </submittedName>
</protein>
<accession>A0A0K0NL34</accession>
<evidence type="ECO:0000313" key="3">
    <source>
        <dbReference type="Proteomes" id="UP000203886"/>
    </source>
</evidence>
<keyword evidence="3" id="KW-1185">Reference proteome</keyword>
<name>A0A0K0NL34_9CAUD</name>
<dbReference type="GeneID" id="28801062"/>